<dbReference type="GO" id="GO:0032049">
    <property type="term" value="P:cardiolipin biosynthetic process"/>
    <property type="evidence" value="ECO:0007669"/>
    <property type="project" value="UniProtKB-ARBA"/>
</dbReference>
<reference evidence="2 3" key="1">
    <citation type="submission" date="2017-08" db="EMBL/GenBank/DDBJ databases">
        <title>Infants hospitalized years apart are colonized by the same room-sourced microbial strains.</title>
        <authorList>
            <person name="Brooks B."/>
            <person name="Olm M.R."/>
            <person name="Firek B.A."/>
            <person name="Baker R."/>
            <person name="Thomas B.C."/>
            <person name="Morowitz M.J."/>
            <person name="Banfield J.F."/>
        </authorList>
    </citation>
    <scope>NUCLEOTIDE SEQUENCE [LARGE SCALE GENOMIC DNA]</scope>
    <source>
        <strain evidence="2">S2_018_000_R2_104</strain>
    </source>
</reference>
<gene>
    <name evidence="2" type="ORF">DI626_00445</name>
</gene>
<dbReference type="Proteomes" id="UP000249557">
    <property type="component" value="Unassembled WGS sequence"/>
</dbReference>
<protein>
    <submittedName>
        <fullName evidence="2">Phospholipase</fullName>
    </submittedName>
</protein>
<dbReference type="InterPro" id="IPR025202">
    <property type="entry name" value="PLD-like_dom"/>
</dbReference>
<name>A0A2W5A316_9BACT</name>
<feature type="domain" description="PLD phosphodiesterase" evidence="1">
    <location>
        <begin position="168"/>
        <end position="195"/>
    </location>
</feature>
<dbReference type="Pfam" id="PF13091">
    <property type="entry name" value="PLDc_2"/>
    <property type="match status" value="2"/>
</dbReference>
<dbReference type="CDD" id="cd09113">
    <property type="entry name" value="PLDc_ymdC_like_2"/>
    <property type="match status" value="1"/>
</dbReference>
<dbReference type="CDD" id="cd09111">
    <property type="entry name" value="PLDc_ymdC_like_1"/>
    <property type="match status" value="1"/>
</dbReference>
<evidence type="ECO:0000259" key="1">
    <source>
        <dbReference type="PROSITE" id="PS50035"/>
    </source>
</evidence>
<proteinExistence type="predicted"/>
<dbReference type="AlphaFoldDB" id="A0A2W5A316"/>
<evidence type="ECO:0000313" key="2">
    <source>
        <dbReference type="EMBL" id="PZO88964.1"/>
    </source>
</evidence>
<sequence length="519" mass="58779">MLFLRRIANVIARKYLPLWWPLYRTPENRPSHAITPSSSSYLGSVIETGKKENPGLSGFMIFDQGGDSLKARLSLIHSAQQTLDLQYYAINDDITSNLLVESVIRAAGRGVRVRFLLDDLSVGKVYKSLMFLDSLENIEVRIFNPIVTTKDQNFVSRLLVFIINRARATKRMHNKAIIADNHFCISGGRNLGDEYFDSHTDTTFKDIDALAAGPVTEKVSTSFDAFWNSPDAYPVRQLYGRFNKKRYAARLQKKLNDNWEKARCTADGPYLEMKFEDFLGYSGRRLVWSKGDYVSDTPDKVQTENGNKPSGPLLAIKPLVSKAEHVFIAISPYFVPHGPELEWLMDLEHRGIHVKVLTNSLASTDVVAVHTGYAPHRADIIRSGISLYELKPANNKRTKQRIFGRGAPSHASLHAKVYVADKKISMIGSLNFDPRSSRLNTEGAFIVESEEIAQELHRLFEIAISPETSYSVQKDKDGKIFLQTVEEDQVMSHYGEPDCSLWRKIQFRLFSMLPVKDQL</sequence>
<dbReference type="InterPro" id="IPR001736">
    <property type="entry name" value="PLipase_D/transphosphatidylase"/>
</dbReference>
<accession>A0A2W5A316</accession>
<dbReference type="EMBL" id="QFNK01000003">
    <property type="protein sequence ID" value="PZO88964.1"/>
    <property type="molecule type" value="Genomic_DNA"/>
</dbReference>
<dbReference type="GO" id="GO:0030572">
    <property type="term" value="F:phosphatidyltransferase activity"/>
    <property type="evidence" value="ECO:0007669"/>
    <property type="project" value="UniProtKB-ARBA"/>
</dbReference>
<dbReference type="SMART" id="SM00155">
    <property type="entry name" value="PLDc"/>
    <property type="match status" value="2"/>
</dbReference>
<comment type="caution">
    <text evidence="2">The sequence shown here is derived from an EMBL/GenBank/DDBJ whole genome shotgun (WGS) entry which is preliminary data.</text>
</comment>
<organism evidence="2 3">
    <name type="scientific">Micavibrio aeruginosavorus</name>
    <dbReference type="NCBI Taxonomy" id="349221"/>
    <lineage>
        <taxon>Bacteria</taxon>
        <taxon>Pseudomonadati</taxon>
        <taxon>Bdellovibrionota</taxon>
        <taxon>Bdellovibrionia</taxon>
        <taxon>Bdellovibrionales</taxon>
        <taxon>Pseudobdellovibrionaceae</taxon>
        <taxon>Micavibrio</taxon>
    </lineage>
</organism>
<feature type="domain" description="PLD phosphodiesterase" evidence="1">
    <location>
        <begin position="409"/>
        <end position="436"/>
    </location>
</feature>
<dbReference type="PANTHER" id="PTHR21248">
    <property type="entry name" value="CARDIOLIPIN SYNTHASE"/>
    <property type="match status" value="1"/>
</dbReference>
<dbReference type="Gene3D" id="3.30.870.10">
    <property type="entry name" value="Endonuclease Chain A"/>
    <property type="match status" value="2"/>
</dbReference>
<evidence type="ECO:0000313" key="3">
    <source>
        <dbReference type="Proteomes" id="UP000249557"/>
    </source>
</evidence>
<dbReference type="SUPFAM" id="SSF56024">
    <property type="entry name" value="Phospholipase D/nuclease"/>
    <property type="match status" value="2"/>
</dbReference>
<dbReference type="PANTHER" id="PTHR21248:SF12">
    <property type="entry name" value="CARDIOLIPIN SYNTHASE C"/>
    <property type="match status" value="1"/>
</dbReference>
<dbReference type="PROSITE" id="PS50035">
    <property type="entry name" value="PLD"/>
    <property type="match status" value="2"/>
</dbReference>